<dbReference type="InterPro" id="IPR027589">
    <property type="entry name" value="Choice_anch_B"/>
</dbReference>
<comment type="caution">
    <text evidence="3">The sequence shown here is derived from an EMBL/GenBank/DDBJ whole genome shotgun (WGS) entry which is preliminary data.</text>
</comment>
<sequence length="475" mass="52249">MRLQITLNILLAILFTLFQVTLLSSQTPCENGMAGEFPCFGFDLQDRLSEADLNTTFVNDSWGWTNPDDGKEYAIIGLRNGTAFVDISNPNEIVLIGTLPTHTTESVWRDIKVYENHAYIVSEANGHGMQVFDLTRLTDITATPVTFTEDAHYDGFGNAHNIVINPESGYAYAVGTQTFNGGPHFIDISDPTNPTAAGGYGLNNYSHDAQVVTYSGPDTDYTGREILIGSNANIVALVDITDKANPVEISTITYPTIGYTHQGWFTEDQRYFLLGDETDEIDFGFNTRTIVFDFNDLDNPVLSFEYEGPTEAIDHNGYVLGDLFYLSNYRAGMRLINISGIENGSIEEMGFFDTYPANDSAGFGGGLWNVYPYFESGNIVLSGGGGFFLVKQNSSLGVNDIDNQDISVAIYPNPAIDEVHLSSNKTIGDVKIYNVLGQIVIAKTLLEDGTISVRELNKGVYFVKTEHSTTRLIVQ</sequence>
<dbReference type="AlphaFoldDB" id="A0A0A2GY12"/>
<dbReference type="PANTHER" id="PTHR38787">
    <property type="entry name" value="REGULATORY P DOMAIN-CONTAINING PROTEIN"/>
    <property type="match status" value="1"/>
</dbReference>
<dbReference type="EMBL" id="JSAQ01000001">
    <property type="protein sequence ID" value="KGO07236.1"/>
    <property type="molecule type" value="Genomic_DNA"/>
</dbReference>
<evidence type="ECO:0000313" key="4">
    <source>
        <dbReference type="Proteomes" id="UP000030140"/>
    </source>
</evidence>
<keyword evidence="4" id="KW-1185">Reference proteome</keyword>
<dbReference type="InterPro" id="IPR026444">
    <property type="entry name" value="Secre_tail"/>
</dbReference>
<organism evidence="3 4">
    <name type="scientific">Dokdonia donghaensis DSW-1</name>
    <dbReference type="NCBI Taxonomy" id="1300343"/>
    <lineage>
        <taxon>Bacteria</taxon>
        <taxon>Pseudomonadati</taxon>
        <taxon>Bacteroidota</taxon>
        <taxon>Flavobacteriia</taxon>
        <taxon>Flavobacteriales</taxon>
        <taxon>Flavobacteriaceae</taxon>
        <taxon>Dokdonia</taxon>
    </lineage>
</organism>
<dbReference type="InterPro" id="IPR013211">
    <property type="entry name" value="LVIVD"/>
</dbReference>
<accession>A0A0A2GY12</accession>
<proteinExistence type="predicted"/>
<dbReference type="NCBIfam" id="TIGR04312">
    <property type="entry name" value="choice_anch_B"/>
    <property type="match status" value="1"/>
</dbReference>
<dbReference type="Proteomes" id="UP000030140">
    <property type="component" value="Unassembled WGS sequence"/>
</dbReference>
<protein>
    <submittedName>
        <fullName evidence="3">Regulator</fullName>
    </submittedName>
</protein>
<name>A0A0A2GY12_9FLAO</name>
<keyword evidence="1" id="KW-0732">Signal</keyword>
<evidence type="ECO:0000313" key="3">
    <source>
        <dbReference type="EMBL" id="KGO07236.1"/>
    </source>
</evidence>
<dbReference type="PATRIC" id="fig|1300343.5.peg.1002"/>
<reference evidence="3 4" key="1">
    <citation type="submission" date="2014-10" db="EMBL/GenBank/DDBJ databases">
        <title>Draft genome sequence of the proteorhodopsin-containing marine bacterium Dokdonia donghaensis.</title>
        <authorList>
            <person name="Gomez-Consarnau L."/>
            <person name="Gonzalez J.M."/>
            <person name="Riedel T."/>
            <person name="Jaenicke S."/>
            <person name="Wagner-Doebler I."/>
            <person name="Fuhrman J.A."/>
        </authorList>
    </citation>
    <scope>NUCLEOTIDE SEQUENCE [LARGE SCALE GENOMIC DNA]</scope>
    <source>
        <strain evidence="3 4">DSW-1</strain>
    </source>
</reference>
<dbReference type="NCBIfam" id="TIGR04183">
    <property type="entry name" value="Por_Secre_tail"/>
    <property type="match status" value="1"/>
</dbReference>
<feature type="domain" description="Secretion system C-terminal sorting" evidence="2">
    <location>
        <begin position="410"/>
        <end position="470"/>
    </location>
</feature>
<dbReference type="PANTHER" id="PTHR38787:SF3">
    <property type="entry name" value="REGULATORY P DOMAIN-CONTAINING PROTEIN"/>
    <property type="match status" value="1"/>
</dbReference>
<dbReference type="OrthoDB" id="9815940at2"/>
<dbReference type="RefSeq" id="WP_035327067.1">
    <property type="nucleotide sequence ID" value="NZ_CP015125.1"/>
</dbReference>
<dbReference type="KEGG" id="ddo:I597_0993"/>
<evidence type="ECO:0000256" key="1">
    <source>
        <dbReference type="ARBA" id="ARBA00022729"/>
    </source>
</evidence>
<gene>
    <name evidence="3" type="ORF">NV36_10600</name>
</gene>
<dbReference type="GO" id="GO:0005576">
    <property type="term" value="C:extracellular region"/>
    <property type="evidence" value="ECO:0007669"/>
    <property type="project" value="TreeGrafter"/>
</dbReference>
<dbReference type="Pfam" id="PF08309">
    <property type="entry name" value="LVIVD"/>
    <property type="match status" value="3"/>
</dbReference>
<evidence type="ECO:0000259" key="2">
    <source>
        <dbReference type="Pfam" id="PF18962"/>
    </source>
</evidence>
<dbReference type="Pfam" id="PF18962">
    <property type="entry name" value="Por_Secre_tail"/>
    <property type="match status" value="1"/>
</dbReference>